<evidence type="ECO:0000256" key="7">
    <source>
        <dbReference type="ARBA" id="ARBA00023049"/>
    </source>
</evidence>
<keyword evidence="8" id="KW-1015">Disulfide bond</keyword>
<dbReference type="SUPFAM" id="SSF51556">
    <property type="entry name" value="Metallo-dependent hydrolases"/>
    <property type="match status" value="1"/>
</dbReference>
<dbReference type="PROSITE" id="PS51365">
    <property type="entry name" value="RENAL_DIPEPTIDASE_2"/>
    <property type="match status" value="1"/>
</dbReference>
<keyword evidence="7 9" id="KW-0482">Metalloprotease</keyword>
<dbReference type="Pfam" id="PF01244">
    <property type="entry name" value="Peptidase_M19"/>
    <property type="match status" value="1"/>
</dbReference>
<dbReference type="CDD" id="cd01301">
    <property type="entry name" value="rDP_like"/>
    <property type="match status" value="1"/>
</dbReference>
<evidence type="ECO:0000256" key="4">
    <source>
        <dbReference type="ARBA" id="ARBA00022801"/>
    </source>
</evidence>
<dbReference type="PANTHER" id="PTHR10443:SF12">
    <property type="entry name" value="DIPEPTIDASE"/>
    <property type="match status" value="1"/>
</dbReference>
<dbReference type="AlphaFoldDB" id="A0A0B4VKY0"/>
<evidence type="ECO:0000256" key="6">
    <source>
        <dbReference type="ARBA" id="ARBA00022997"/>
    </source>
</evidence>
<keyword evidence="2 9" id="KW-0645">Protease</keyword>
<evidence type="ECO:0000256" key="2">
    <source>
        <dbReference type="ARBA" id="ARBA00022670"/>
    </source>
</evidence>
<organism evidence="10">
    <name type="scientific">Onygena corvina</name>
    <dbReference type="NCBI Taxonomy" id="180788"/>
    <lineage>
        <taxon>Eukaryota</taxon>
        <taxon>Fungi</taxon>
        <taxon>Dikarya</taxon>
        <taxon>Ascomycota</taxon>
        <taxon>Pezizomycotina</taxon>
        <taxon>Eurotiomycetes</taxon>
        <taxon>Eurotiomycetidae</taxon>
        <taxon>Onygenales</taxon>
        <taxon>Onygenaceae</taxon>
        <taxon>Onygena</taxon>
    </lineage>
</organism>
<dbReference type="Gene3D" id="3.20.20.140">
    <property type="entry name" value="Metal-dependent hydrolases"/>
    <property type="match status" value="1"/>
</dbReference>
<dbReference type="EMBL" id="KP290834">
    <property type="protein sequence ID" value="AJD23161.1"/>
    <property type="molecule type" value="mRNA"/>
</dbReference>
<keyword evidence="5 9" id="KW-0862">Zinc</keyword>
<reference evidence="10" key="1">
    <citation type="journal article" date="2015" name="Appl. Microbiol. Biotechnol.">
        <title>Genome and secretome analyses provide insights into keratin decomposition by novel proteases from the non-pathogenic fungus Onygena corvina.</title>
        <authorList>
            <person name="Huang Y."/>
            <person name="Busk P.K."/>
            <person name="Herbst F.A."/>
            <person name="Lange L."/>
        </authorList>
    </citation>
    <scope>NUCLEOTIDE SEQUENCE</scope>
    <source>
        <strain evidence="10">CBS 281.48</strain>
    </source>
</reference>
<keyword evidence="6 9" id="KW-0224">Dipeptidase</keyword>
<comment type="cofactor">
    <cofactor evidence="9">
        <name>Zn(2+)</name>
        <dbReference type="ChEBI" id="CHEBI:29105"/>
    </cofactor>
</comment>
<dbReference type="InterPro" id="IPR032466">
    <property type="entry name" value="Metal_Hydrolase"/>
</dbReference>
<dbReference type="PANTHER" id="PTHR10443">
    <property type="entry name" value="MICROSOMAL DIPEPTIDASE"/>
    <property type="match status" value="1"/>
</dbReference>
<name>A0A0B4VKY0_9EURO</name>
<evidence type="ECO:0000256" key="9">
    <source>
        <dbReference type="RuleBase" id="RU341113"/>
    </source>
</evidence>
<proteinExistence type="evidence at transcript level"/>
<sequence>MGAPEKASFMKDELEIEQRQRLRQPAWRTLTLRLVQSLCLAGALFACISYGRLNHSEGAIDVDRLMRTSPLIDTHDDFPFYIRDAFKNDIYQKNFTFRGELPEHVDLPRLRKGHVRGQFWSVYVDCPKVSDKYDDEVYSKNVHDTFQQIDLVQRLISEYPDSLIGALTAKDVKHNFAHFPNKISSLMGIEGLHQIGNSASILRTYYQLGVRYATLTHFCHNIYADSEHPDKPLHGGLSEAGKALVVEMNRMGMMVDISHTSTDTQRDTLKISRAPVIYSHSNAFALCKHTRNVPDDVLHMLKENGGVIMVTFAPAYVTLTGKASLSEVADHIQYIGDLIGYRHVGIGSDYDGIVTTPRGLEDVSRYPDLIQELADRGVAAEDLKDLMGRNVLRVMEKVEHVAGKLSKGLKPLQDKI</sequence>
<dbReference type="GO" id="GO:0070573">
    <property type="term" value="F:metallodipeptidase activity"/>
    <property type="evidence" value="ECO:0007669"/>
    <property type="project" value="InterPro"/>
</dbReference>
<dbReference type="EC" id="3.4.13.19" evidence="9"/>
<dbReference type="InterPro" id="IPR008257">
    <property type="entry name" value="Pept_M19"/>
</dbReference>
<evidence type="ECO:0000256" key="8">
    <source>
        <dbReference type="ARBA" id="ARBA00023157"/>
    </source>
</evidence>
<evidence type="ECO:0000313" key="10">
    <source>
        <dbReference type="EMBL" id="AJD23161.1"/>
    </source>
</evidence>
<dbReference type="GO" id="GO:0046872">
    <property type="term" value="F:metal ion binding"/>
    <property type="evidence" value="ECO:0007669"/>
    <property type="project" value="UniProtKB-UniRule"/>
</dbReference>
<keyword evidence="3 9" id="KW-0479">Metal-binding</keyword>
<comment type="function">
    <text evidence="1">Hydrolyzes a wide range of dipeptides.</text>
</comment>
<keyword evidence="4 9" id="KW-0378">Hydrolase</keyword>
<dbReference type="GO" id="GO:0006508">
    <property type="term" value="P:proteolysis"/>
    <property type="evidence" value="ECO:0007669"/>
    <property type="project" value="UniProtKB-KW"/>
</dbReference>
<comment type="similarity">
    <text evidence="9">Belongs to the metallo-dependent hydrolases superfamily. Peptidase M19 family.</text>
</comment>
<protein>
    <recommendedName>
        <fullName evidence="9">Dipeptidase</fullName>
        <ecNumber evidence="9">3.4.13.19</ecNumber>
    </recommendedName>
</protein>
<evidence type="ECO:0000256" key="1">
    <source>
        <dbReference type="ARBA" id="ARBA00003491"/>
    </source>
</evidence>
<accession>A0A0B4VKY0</accession>
<comment type="catalytic activity">
    <reaction evidence="9">
        <text>an L-aminoacyl-L-amino acid + H2O = 2 an L-alpha-amino acid</text>
        <dbReference type="Rhea" id="RHEA:48940"/>
        <dbReference type="ChEBI" id="CHEBI:15377"/>
        <dbReference type="ChEBI" id="CHEBI:59869"/>
        <dbReference type="ChEBI" id="CHEBI:77460"/>
        <dbReference type="EC" id="3.4.13.19"/>
    </reaction>
</comment>
<evidence type="ECO:0000256" key="5">
    <source>
        <dbReference type="ARBA" id="ARBA00022833"/>
    </source>
</evidence>
<evidence type="ECO:0000256" key="3">
    <source>
        <dbReference type="ARBA" id="ARBA00022723"/>
    </source>
</evidence>